<evidence type="ECO:0000313" key="2">
    <source>
        <dbReference type="Proteomes" id="UP000664203"/>
    </source>
</evidence>
<sequence length="51" mass="5988">MIVWIWDYGNILIADQLDQEASKPHGKPHGQRRRVDKPILHQVLHTAKFET</sequence>
<comment type="caution">
    <text evidence="1">The sequence shown here is derived from an EMBL/GenBank/DDBJ whole genome shotgun (WGS) entry which is preliminary data.</text>
</comment>
<dbReference type="Proteomes" id="UP000664203">
    <property type="component" value="Unassembled WGS sequence"/>
</dbReference>
<dbReference type="EMBL" id="CAJPDR010000559">
    <property type="protein sequence ID" value="CAF9939648.1"/>
    <property type="molecule type" value="Genomic_DNA"/>
</dbReference>
<organism evidence="1 2">
    <name type="scientific">Alectoria fallacina</name>
    <dbReference type="NCBI Taxonomy" id="1903189"/>
    <lineage>
        <taxon>Eukaryota</taxon>
        <taxon>Fungi</taxon>
        <taxon>Dikarya</taxon>
        <taxon>Ascomycota</taxon>
        <taxon>Pezizomycotina</taxon>
        <taxon>Lecanoromycetes</taxon>
        <taxon>OSLEUM clade</taxon>
        <taxon>Lecanoromycetidae</taxon>
        <taxon>Lecanorales</taxon>
        <taxon>Lecanorineae</taxon>
        <taxon>Parmeliaceae</taxon>
        <taxon>Alectoria</taxon>
    </lineage>
</organism>
<dbReference type="AlphaFoldDB" id="A0A8H3PFR0"/>
<proteinExistence type="predicted"/>
<reference evidence="1" key="1">
    <citation type="submission" date="2021-03" db="EMBL/GenBank/DDBJ databases">
        <authorList>
            <person name="Tagirdzhanova G."/>
        </authorList>
    </citation>
    <scope>NUCLEOTIDE SEQUENCE</scope>
</reference>
<keyword evidence="2" id="KW-1185">Reference proteome</keyword>
<dbReference type="OrthoDB" id="10423430at2759"/>
<accession>A0A8H3PFR0</accession>
<protein>
    <submittedName>
        <fullName evidence="1">Uncharacterized protein</fullName>
    </submittedName>
</protein>
<name>A0A8H3PFR0_9LECA</name>
<gene>
    <name evidence="1" type="ORF">ALECFALPRED_008205</name>
</gene>
<evidence type="ECO:0000313" key="1">
    <source>
        <dbReference type="EMBL" id="CAF9939648.1"/>
    </source>
</evidence>